<name>A0A0M2NW49_STACC</name>
<accession>A0A0M2NW49</accession>
<gene>
    <name evidence="2" type="ORF">UF66_1934</name>
</gene>
<dbReference type="EMBL" id="LAKJ01000034">
    <property type="protein sequence ID" value="KKI62734.1"/>
    <property type="molecule type" value="Genomic_DNA"/>
</dbReference>
<comment type="caution">
    <text evidence="2">The sequence shown here is derived from an EMBL/GenBank/DDBJ whole genome shotgun (WGS) entry which is preliminary data.</text>
</comment>
<reference evidence="2 3" key="1">
    <citation type="submission" date="2015-03" db="EMBL/GenBank/DDBJ databases">
        <title>Genome Assembly of Staphylococcus cohnii subsp. cohnii strain G22B2.</title>
        <authorList>
            <person name="Nair G."/>
            <person name="Kaur G."/>
            <person name="Khatri I."/>
            <person name="Singh N.K."/>
            <person name="Sathyabama S."/>
            <person name="Maurya S.K."/>
            <person name="Subramanian S."/>
            <person name="Agrewala J.N."/>
            <person name="Mayilraj S."/>
        </authorList>
    </citation>
    <scope>NUCLEOTIDE SEQUENCE [LARGE SCALE GENOMIC DNA]</scope>
    <source>
        <strain evidence="2 3">G22B2</strain>
    </source>
</reference>
<keyword evidence="1" id="KW-1133">Transmembrane helix</keyword>
<organism evidence="2 3">
    <name type="scientific">Staphylococcus cohnii subsp. cohnii</name>
    <dbReference type="NCBI Taxonomy" id="74704"/>
    <lineage>
        <taxon>Bacteria</taxon>
        <taxon>Bacillati</taxon>
        <taxon>Bacillota</taxon>
        <taxon>Bacilli</taxon>
        <taxon>Bacillales</taxon>
        <taxon>Staphylococcaceae</taxon>
        <taxon>Staphylococcus</taxon>
        <taxon>Staphylococcus cohnii species complex</taxon>
    </lineage>
</organism>
<evidence type="ECO:0000256" key="1">
    <source>
        <dbReference type="SAM" id="Phobius"/>
    </source>
</evidence>
<keyword evidence="1" id="KW-0812">Transmembrane</keyword>
<keyword evidence="1" id="KW-0472">Membrane</keyword>
<protein>
    <submittedName>
        <fullName evidence="2">Uncharacterized protein</fullName>
    </submittedName>
</protein>
<dbReference type="NCBIfam" id="NF033835">
    <property type="entry name" value="VraH_fam"/>
    <property type="match status" value="1"/>
</dbReference>
<dbReference type="Proteomes" id="UP000034455">
    <property type="component" value="Unassembled WGS sequence"/>
</dbReference>
<proteinExistence type="predicted"/>
<feature type="transmembrane region" description="Helical" evidence="1">
    <location>
        <begin position="20"/>
        <end position="50"/>
    </location>
</feature>
<dbReference type="PATRIC" id="fig|74704.6.peg.1984"/>
<dbReference type="RefSeq" id="WP_046467866.1">
    <property type="nucleotide sequence ID" value="NZ_LAKJ01000034.1"/>
</dbReference>
<evidence type="ECO:0000313" key="2">
    <source>
        <dbReference type="EMBL" id="KKI62734.1"/>
    </source>
</evidence>
<sequence length="72" mass="8681">MTIKQMWKELLNKKWDSNDLFEIVISILIASFITTPLFGIPIGIIVYFVFFYKDDDFDEMAEKYDYQEENKK</sequence>
<evidence type="ECO:0000313" key="3">
    <source>
        <dbReference type="Proteomes" id="UP000034455"/>
    </source>
</evidence>
<dbReference type="InterPro" id="IPR049869">
    <property type="entry name" value="VraH"/>
</dbReference>
<dbReference type="AlphaFoldDB" id="A0A0M2NW49"/>